<name>A0A1I7WGW8_HETBA</name>
<dbReference type="AlphaFoldDB" id="A0A1I7WGW8"/>
<organism evidence="1 2">
    <name type="scientific">Heterorhabditis bacteriophora</name>
    <name type="common">Entomopathogenic nematode worm</name>
    <dbReference type="NCBI Taxonomy" id="37862"/>
    <lineage>
        <taxon>Eukaryota</taxon>
        <taxon>Metazoa</taxon>
        <taxon>Ecdysozoa</taxon>
        <taxon>Nematoda</taxon>
        <taxon>Chromadorea</taxon>
        <taxon>Rhabditida</taxon>
        <taxon>Rhabditina</taxon>
        <taxon>Rhabditomorpha</taxon>
        <taxon>Strongyloidea</taxon>
        <taxon>Heterorhabditidae</taxon>
        <taxon>Heterorhabditis</taxon>
    </lineage>
</organism>
<keyword evidence="1" id="KW-1185">Reference proteome</keyword>
<proteinExistence type="predicted"/>
<sequence>MHQKNISFIVSIRLISFKTTNQCFKYGSNFPYYYENCIYEEDDYYGSPKIPVDIPAANVIFQCSRRVIKNPAFLQMCATDVSLVVCVVPRLKLEDALHDERDIFVPTTGFTIVQCRIWVEIDRIIGAFLIL</sequence>
<dbReference type="WBParaSite" id="Hba_04236">
    <property type="protein sequence ID" value="Hba_04236"/>
    <property type="gene ID" value="Hba_04236"/>
</dbReference>
<protein>
    <submittedName>
        <fullName evidence="2">Uncharacterized protein</fullName>
    </submittedName>
</protein>
<accession>A0A1I7WGW8</accession>
<dbReference type="Proteomes" id="UP000095283">
    <property type="component" value="Unplaced"/>
</dbReference>
<evidence type="ECO:0000313" key="1">
    <source>
        <dbReference type="Proteomes" id="UP000095283"/>
    </source>
</evidence>
<evidence type="ECO:0000313" key="2">
    <source>
        <dbReference type="WBParaSite" id="Hba_04236"/>
    </source>
</evidence>
<reference evidence="2" key="1">
    <citation type="submission" date="2016-11" db="UniProtKB">
        <authorList>
            <consortium name="WormBaseParasite"/>
        </authorList>
    </citation>
    <scope>IDENTIFICATION</scope>
</reference>